<dbReference type="GeneID" id="28732832"/>
<sequence length="458" mass="51882">MAASTFNDEYRGFPEEILDGICKALHDKNDDDTLASLRLCTKKLKLITEPYLFSRIYLDTRIDSLEFLENISRCDLRNHVTSVSIELQQVFVQRTFNEWKAQSRGEYYHGGWFSHEDRWFRPDACPTDGKAMTDIYLQDYANAPSKATKSMHKLRSPFYRAYEAARIKEEEILQIGELAFQSRLEAAFSQFPRLSELSCTRASGSKYLVADANPKIARCFVKHFAAYAGAAVRAFLQHSSRPVKLNLHGITLPGLGGSSQTGPMAPWHGINLASLETFVLKLYHRDGFVMNNPLAELSRSVSPILRGATAIKELTLNTNVCRYQLPLPTGIETMNFARLQLLDLQGFKFTQSQIVTLLRAVSPTLRRLKMTRVEVVDSVWLDVFSALHSCGLGSVDIEFGKLLEGSARRGHYWLIRGCDESCHLGSKCLWQKVLLWIKGQMPGVRPDATRTLHCMKYI</sequence>
<proteinExistence type="predicted"/>
<accession>A0A0N1H6E6</accession>
<dbReference type="Proteomes" id="UP000038010">
    <property type="component" value="Unassembled WGS sequence"/>
</dbReference>
<name>A0A0N1H6E6_9EURO</name>
<evidence type="ECO:0000313" key="2">
    <source>
        <dbReference type="Proteomes" id="UP000038010"/>
    </source>
</evidence>
<keyword evidence="2" id="KW-1185">Reference proteome</keyword>
<protein>
    <submittedName>
        <fullName evidence="1">Uncharacterized protein</fullName>
    </submittedName>
</protein>
<gene>
    <name evidence="1" type="ORF">AB675_12052</name>
</gene>
<dbReference type="VEuPathDB" id="FungiDB:AB675_12052"/>
<reference evidence="1 2" key="1">
    <citation type="submission" date="2015-06" db="EMBL/GenBank/DDBJ databases">
        <title>Draft genome of the ant-associated black yeast Phialophora attae CBS 131958.</title>
        <authorList>
            <person name="Moreno L.F."/>
            <person name="Stielow B.J."/>
            <person name="de Hoog S."/>
            <person name="Vicente V.A."/>
            <person name="Weiss V.A."/>
            <person name="de Vries M."/>
            <person name="Cruz L.M."/>
            <person name="Souza E.M."/>
        </authorList>
    </citation>
    <scope>NUCLEOTIDE SEQUENCE [LARGE SCALE GENOMIC DNA]</scope>
    <source>
        <strain evidence="1 2">CBS 131958</strain>
    </source>
</reference>
<evidence type="ECO:0000313" key="1">
    <source>
        <dbReference type="EMBL" id="KPI38266.1"/>
    </source>
</evidence>
<organism evidence="1 2">
    <name type="scientific">Cyphellophora attinorum</name>
    <dbReference type="NCBI Taxonomy" id="1664694"/>
    <lineage>
        <taxon>Eukaryota</taxon>
        <taxon>Fungi</taxon>
        <taxon>Dikarya</taxon>
        <taxon>Ascomycota</taxon>
        <taxon>Pezizomycotina</taxon>
        <taxon>Eurotiomycetes</taxon>
        <taxon>Chaetothyriomycetidae</taxon>
        <taxon>Chaetothyriales</taxon>
        <taxon>Cyphellophoraceae</taxon>
        <taxon>Cyphellophora</taxon>
    </lineage>
</organism>
<dbReference type="RefSeq" id="XP_017998229.1">
    <property type="nucleotide sequence ID" value="XM_018140951.1"/>
</dbReference>
<dbReference type="EMBL" id="LFJN01000019">
    <property type="protein sequence ID" value="KPI38266.1"/>
    <property type="molecule type" value="Genomic_DNA"/>
</dbReference>
<dbReference type="AlphaFoldDB" id="A0A0N1H6E6"/>
<comment type="caution">
    <text evidence="1">The sequence shown here is derived from an EMBL/GenBank/DDBJ whole genome shotgun (WGS) entry which is preliminary data.</text>
</comment>